<dbReference type="Proteomes" id="UP001140066">
    <property type="component" value="Unassembled WGS sequence"/>
</dbReference>
<evidence type="ECO:0000313" key="2">
    <source>
        <dbReference type="Proteomes" id="UP001140066"/>
    </source>
</evidence>
<reference evidence="1" key="1">
    <citation type="submission" date="2022-07" db="EMBL/GenBank/DDBJ databases">
        <title>Phylogenomic reconstructions and comparative analyses of Kickxellomycotina fungi.</title>
        <authorList>
            <person name="Reynolds N.K."/>
            <person name="Stajich J.E."/>
            <person name="Barry K."/>
            <person name="Grigoriev I.V."/>
            <person name="Crous P."/>
            <person name="Smith M.E."/>
        </authorList>
    </citation>
    <scope>NUCLEOTIDE SEQUENCE</scope>
    <source>
        <strain evidence="1">BCRC 34191</strain>
    </source>
</reference>
<accession>A0ACC1K9I5</accession>
<feature type="non-terminal residue" evidence="1">
    <location>
        <position position="102"/>
    </location>
</feature>
<evidence type="ECO:0000313" key="1">
    <source>
        <dbReference type="EMBL" id="KAJ2776208.1"/>
    </source>
</evidence>
<dbReference type="EMBL" id="JANBUK010001991">
    <property type="protein sequence ID" value="KAJ2776208.1"/>
    <property type="molecule type" value="Genomic_DNA"/>
</dbReference>
<feature type="non-terminal residue" evidence="1">
    <location>
        <position position="1"/>
    </location>
</feature>
<protein>
    <submittedName>
        <fullName evidence="1">Uncharacterized protein</fullName>
    </submittedName>
</protein>
<organism evidence="1 2">
    <name type="scientific">Coemansia linderi</name>
    <dbReference type="NCBI Taxonomy" id="2663919"/>
    <lineage>
        <taxon>Eukaryota</taxon>
        <taxon>Fungi</taxon>
        <taxon>Fungi incertae sedis</taxon>
        <taxon>Zoopagomycota</taxon>
        <taxon>Kickxellomycotina</taxon>
        <taxon>Kickxellomycetes</taxon>
        <taxon>Kickxellales</taxon>
        <taxon>Kickxellaceae</taxon>
        <taxon>Coemansia</taxon>
    </lineage>
</organism>
<proteinExistence type="predicted"/>
<sequence>SSSGSLLSAARWVSPTALSRARLVSALSSTRRLPPLWPSPVSSPRTSRPSAPWSRLSTPTSLRSPTRSAAPGVEVSWAPRPTPRSPSAMLPPLSWLAAPRPS</sequence>
<comment type="caution">
    <text evidence="1">The sequence shown here is derived from an EMBL/GenBank/DDBJ whole genome shotgun (WGS) entry which is preliminary data.</text>
</comment>
<keyword evidence="2" id="KW-1185">Reference proteome</keyword>
<name>A0ACC1K9I5_9FUNG</name>
<gene>
    <name evidence="1" type="ORF">GGI18_004394</name>
</gene>